<protein>
    <submittedName>
        <fullName evidence="3">SDR family NAD(P)-dependent oxidoreductase</fullName>
    </submittedName>
</protein>
<sequence length="249" mass="24951">MAGSVAVVTGAASGIGEATMQLMVDHGAQVAALSRNGRAGGPGVLSIAADVADAEAVELAFTEVTAALGPPKAVIHAAGVDDAETKTLAAEQSGAGTPVLTLPRISDAAWRRMLAVNLDGSFHVLRSAAARMLDQQTGAIVFIGSEAAVHGLGGLVHYSASKGGVHALTRSAAKELAPFGIRVNGVAPGVIDTPMSRRSKSVFGGTAPAPLGRLGQPEEVAKVALFLVSDLASYVVGEIVNVDGGRMAS</sequence>
<organism evidence="3 4">
    <name type="scientific">Actinomycetospora aurantiaca</name>
    <dbReference type="NCBI Taxonomy" id="3129233"/>
    <lineage>
        <taxon>Bacteria</taxon>
        <taxon>Bacillati</taxon>
        <taxon>Actinomycetota</taxon>
        <taxon>Actinomycetes</taxon>
        <taxon>Pseudonocardiales</taxon>
        <taxon>Pseudonocardiaceae</taxon>
        <taxon>Actinomycetospora</taxon>
    </lineage>
</organism>
<dbReference type="Pfam" id="PF13561">
    <property type="entry name" value="adh_short_C2"/>
    <property type="match status" value="1"/>
</dbReference>
<dbReference type="SUPFAM" id="SSF51735">
    <property type="entry name" value="NAD(P)-binding Rossmann-fold domains"/>
    <property type="match status" value="1"/>
</dbReference>
<dbReference type="PANTHER" id="PTHR42760">
    <property type="entry name" value="SHORT-CHAIN DEHYDROGENASES/REDUCTASES FAMILY MEMBER"/>
    <property type="match status" value="1"/>
</dbReference>
<dbReference type="PRINTS" id="PR00080">
    <property type="entry name" value="SDRFAMILY"/>
</dbReference>
<name>A0ABU8MT59_9PSEU</name>
<keyword evidence="4" id="KW-1185">Reference proteome</keyword>
<gene>
    <name evidence="3" type="ORF">WCD74_22210</name>
</gene>
<evidence type="ECO:0000313" key="3">
    <source>
        <dbReference type="EMBL" id="MEJ2870498.1"/>
    </source>
</evidence>
<dbReference type="InterPro" id="IPR002347">
    <property type="entry name" value="SDR_fam"/>
</dbReference>
<accession>A0ABU8MT59</accession>
<dbReference type="Gene3D" id="3.40.50.720">
    <property type="entry name" value="NAD(P)-binding Rossmann-like Domain"/>
    <property type="match status" value="1"/>
</dbReference>
<evidence type="ECO:0000256" key="2">
    <source>
        <dbReference type="ARBA" id="ARBA00023002"/>
    </source>
</evidence>
<dbReference type="Proteomes" id="UP001385809">
    <property type="component" value="Unassembled WGS sequence"/>
</dbReference>
<dbReference type="EMBL" id="JBBEGN010000013">
    <property type="protein sequence ID" value="MEJ2870498.1"/>
    <property type="molecule type" value="Genomic_DNA"/>
</dbReference>
<dbReference type="PROSITE" id="PS00061">
    <property type="entry name" value="ADH_SHORT"/>
    <property type="match status" value="1"/>
</dbReference>
<dbReference type="InterPro" id="IPR020904">
    <property type="entry name" value="Sc_DH/Rdtase_CS"/>
</dbReference>
<proteinExistence type="inferred from homology"/>
<dbReference type="InterPro" id="IPR036291">
    <property type="entry name" value="NAD(P)-bd_dom_sf"/>
</dbReference>
<evidence type="ECO:0000256" key="1">
    <source>
        <dbReference type="ARBA" id="ARBA00006484"/>
    </source>
</evidence>
<comment type="caution">
    <text evidence="3">The sequence shown here is derived from an EMBL/GenBank/DDBJ whole genome shotgun (WGS) entry which is preliminary data.</text>
</comment>
<keyword evidence="2" id="KW-0560">Oxidoreductase</keyword>
<dbReference type="PRINTS" id="PR00081">
    <property type="entry name" value="GDHRDH"/>
</dbReference>
<evidence type="ECO:0000313" key="4">
    <source>
        <dbReference type="Proteomes" id="UP001385809"/>
    </source>
</evidence>
<dbReference type="RefSeq" id="WP_337697067.1">
    <property type="nucleotide sequence ID" value="NZ_JBBEGN010000013.1"/>
</dbReference>
<comment type="similarity">
    <text evidence="1">Belongs to the short-chain dehydrogenases/reductases (SDR) family.</text>
</comment>
<dbReference type="PANTHER" id="PTHR42760:SF133">
    <property type="entry name" value="3-OXOACYL-[ACYL-CARRIER-PROTEIN] REDUCTASE"/>
    <property type="match status" value="1"/>
</dbReference>
<reference evidence="3 4" key="1">
    <citation type="submission" date="2024-03" db="EMBL/GenBank/DDBJ databases">
        <title>Actinomycetospora sp. OC33-EN08, a novel actinomycete isolated from wild orchid (Aerides multiflora).</title>
        <authorList>
            <person name="Suriyachadkun C."/>
        </authorList>
    </citation>
    <scope>NUCLEOTIDE SEQUENCE [LARGE SCALE GENOMIC DNA]</scope>
    <source>
        <strain evidence="3 4">OC33-EN08</strain>
    </source>
</reference>